<dbReference type="EMBL" id="CP037452">
    <property type="protein sequence ID" value="QDV49521.1"/>
    <property type="molecule type" value="Genomic_DNA"/>
</dbReference>
<reference evidence="1 2" key="1">
    <citation type="submission" date="2019-03" db="EMBL/GenBank/DDBJ databases">
        <title>Deep-cultivation of Planctomycetes and their phenomic and genomic characterization uncovers novel biology.</title>
        <authorList>
            <person name="Wiegand S."/>
            <person name="Jogler M."/>
            <person name="Boedeker C."/>
            <person name="Pinto D."/>
            <person name="Vollmers J."/>
            <person name="Rivas-Marin E."/>
            <person name="Kohn T."/>
            <person name="Peeters S.H."/>
            <person name="Heuer A."/>
            <person name="Rast P."/>
            <person name="Oberbeckmann S."/>
            <person name="Bunk B."/>
            <person name="Jeske O."/>
            <person name="Meyerdierks A."/>
            <person name="Storesund J.E."/>
            <person name="Kallscheuer N."/>
            <person name="Luecker S."/>
            <person name="Lage O.M."/>
            <person name="Pohl T."/>
            <person name="Merkel B.J."/>
            <person name="Hornburger P."/>
            <person name="Mueller R.-W."/>
            <person name="Bruemmer F."/>
            <person name="Labrenz M."/>
            <person name="Spormann A.M."/>
            <person name="Op den Camp H."/>
            <person name="Overmann J."/>
            <person name="Amann R."/>
            <person name="Jetten M.S.M."/>
            <person name="Mascher T."/>
            <person name="Medema M.H."/>
            <person name="Devos D.P."/>
            <person name="Kaster A.-K."/>
            <person name="Ovreas L."/>
            <person name="Rohde M."/>
            <person name="Galperin M.Y."/>
            <person name="Jogler C."/>
        </authorList>
    </citation>
    <scope>NUCLEOTIDE SEQUENCE [LARGE SCALE GENOMIC DNA]</scope>
    <source>
        <strain evidence="1 2">Enr17</strain>
    </source>
</reference>
<gene>
    <name evidence="1" type="ORF">Enr17x_15400</name>
</gene>
<evidence type="ECO:0000313" key="1">
    <source>
        <dbReference type="EMBL" id="QDV49521.1"/>
    </source>
</evidence>
<dbReference type="KEGG" id="gfm:Enr17x_15400"/>
<protein>
    <submittedName>
        <fullName evidence="1">Uncharacterized protein</fullName>
    </submittedName>
</protein>
<organism evidence="1 2">
    <name type="scientific">Gimesia fumaroli</name>
    <dbReference type="NCBI Taxonomy" id="2527976"/>
    <lineage>
        <taxon>Bacteria</taxon>
        <taxon>Pseudomonadati</taxon>
        <taxon>Planctomycetota</taxon>
        <taxon>Planctomycetia</taxon>
        <taxon>Planctomycetales</taxon>
        <taxon>Planctomycetaceae</taxon>
        <taxon>Gimesia</taxon>
    </lineage>
</organism>
<evidence type="ECO:0000313" key="2">
    <source>
        <dbReference type="Proteomes" id="UP000318313"/>
    </source>
</evidence>
<name>A0A518I8U4_9PLAN</name>
<dbReference type="RefSeq" id="WP_145307340.1">
    <property type="nucleotide sequence ID" value="NZ_CP037452.1"/>
</dbReference>
<dbReference type="Proteomes" id="UP000318313">
    <property type="component" value="Chromosome"/>
</dbReference>
<sequence>MGHLVPFVGIAVITAAPNWEVYQYILGLIAVCEWGNDCKYYKRLCQVAAECLPVPESTGVYDVLTADEPPTEEQGRRVALILAKRAVELHWEL</sequence>
<dbReference type="AlphaFoldDB" id="A0A518I8U4"/>
<keyword evidence="2" id="KW-1185">Reference proteome</keyword>
<proteinExistence type="predicted"/>
<accession>A0A518I8U4</accession>